<sequence>MLAIVQEPQALGFLASDGRSFGVFERLALPDAGLGGALAAWARTAATLDDAAERGARFSHAWLPLPVQHWLARQPPALLQLQLAEGLAALPWEHALLAGQPLDQRFTVVRQLVGTAGSGTPPQHRPPAARVPVLRVGAVGAPADATARPLPAALPLQCLPPAADAALPPPEAVDAEVLWWADALPPAGALPAWLAALAARPAAPRLLLATVAPGPHGADAWVPWVAAACRAGFSALCVPVAPAQADAALAPFWAALAEGAPFGEAARRLRRVAAGTPALASAAAAWFHGDGSHAPCLPEAPQPPDDDVRQCTMLKCDLVDSTRQMGVLGDEAYAERLAQYHARVAAIVRQHGGMADDPQGDDGFMCYFGYPVAREDAPAQALRAGLALAQAMADLAWQLRIGISTGRVVVKDGQPVGSAIHHAARLQALAAPGTVLVAEATQALVAERFEFTLVDADARLKGFEQQGGGAVWRLLREREAQGTERFDTRSQLTRFVGREEELARLHQHWQAASAGRPQAVLLTGEAGIGKSRLVREFRRQLSERGALVLECRCAPEHTGSALQPVIELLRRQLNLASVDSPAAALERLRRSGPATLGGDDAVALAADLLSLPADGLPPVPADAALRRQRTLALLVQWLRLGAGHRPLALIVEDIHWIDPSTRELMASLLDGRAGMPLLLLLTRRTGGAADAGEAEDAAAFGPELPRLPLAGLPPALAFELMRDACGAALLDAEAERWLATRADGVPLFIEESARMAAALVKGLTVGVAPAPGAPPVPPGMDIAHTLREAVPATLEGLLTARLDQLPSARRAAQLGSAIGRSFSLALAEAVNAHADSPIRLPDLAQELAVLAQAGLVSVQGEGAQREYTFKHALVRDAAHQSLLERDRRRLHGAIAAVLATQFAHLVTAQPELMAHHQELAGLTDQALGGWERAARHAAARSAHDEAIAHLRHALVLLARQPEGGARDRIELRLQMLLAGRLIATAGYGAPAVEAVYGRALALCEATGDVAALGKVRLGLEGWHFMRGDFPQAMAIARQVEDDLGPPQPAVDDRLARIQSQWAIANIVFHQGDLRRAVAMMDACLASYRQLGHRAMAVQDPGVMCLCYSSWGLWELGRADEALARARAVVDLSEGLNHRFSMGEAYGFLAVAHWFRGEIGPGLAAARRAIEICESGGFSVWLAHARVVHGRLVAERAEPGDVEAGIEEMRQGDAMWAATGAVVTRAFYLSLRAEGLAQAGRDDEALALLREAWALVERSGERYWAPELARAIGLQLLARAAPGDAAAQAEGERWLQQALAEAQARGLDALALRAAMALGQRHAAQGREAEARALLQPALGALREGLTTRDVRHARALLARWA</sequence>
<dbReference type="Gene3D" id="1.25.40.10">
    <property type="entry name" value="Tetratricopeptide repeat domain"/>
    <property type="match status" value="1"/>
</dbReference>
<dbReference type="Gene3D" id="3.40.50.300">
    <property type="entry name" value="P-loop containing nucleotide triphosphate hydrolases"/>
    <property type="match status" value="1"/>
</dbReference>
<evidence type="ECO:0000256" key="2">
    <source>
        <dbReference type="ARBA" id="ARBA00022840"/>
    </source>
</evidence>
<evidence type="ECO:0000313" key="4">
    <source>
        <dbReference type="EMBL" id="MEK8051980.1"/>
    </source>
</evidence>
<evidence type="ECO:0000313" key="5">
    <source>
        <dbReference type="Proteomes" id="UP001365405"/>
    </source>
</evidence>
<dbReference type="PANTHER" id="PTHR16305">
    <property type="entry name" value="TESTICULAR SOLUBLE ADENYLYL CYCLASE"/>
    <property type="match status" value="1"/>
</dbReference>
<dbReference type="EMBL" id="JBBUTH010000008">
    <property type="protein sequence ID" value="MEK8051980.1"/>
    <property type="molecule type" value="Genomic_DNA"/>
</dbReference>
<keyword evidence="5" id="KW-1185">Reference proteome</keyword>
<organism evidence="4 5">
    <name type="scientific">Pseudaquabacterium inlustre</name>
    <dbReference type="NCBI Taxonomy" id="2984192"/>
    <lineage>
        <taxon>Bacteria</taxon>
        <taxon>Pseudomonadati</taxon>
        <taxon>Pseudomonadota</taxon>
        <taxon>Betaproteobacteria</taxon>
        <taxon>Burkholderiales</taxon>
        <taxon>Sphaerotilaceae</taxon>
        <taxon>Pseudaquabacterium</taxon>
    </lineage>
</organism>
<dbReference type="InterPro" id="IPR029787">
    <property type="entry name" value="Nucleotide_cyclase"/>
</dbReference>
<dbReference type="SMART" id="SM00044">
    <property type="entry name" value="CYCc"/>
    <property type="match status" value="1"/>
</dbReference>
<dbReference type="Gene3D" id="3.30.70.1230">
    <property type="entry name" value="Nucleotide cyclase"/>
    <property type="match status" value="1"/>
</dbReference>
<feature type="domain" description="Guanylate cyclase" evidence="3">
    <location>
        <begin position="312"/>
        <end position="427"/>
    </location>
</feature>
<accession>A0ABU9CLC1</accession>
<protein>
    <submittedName>
        <fullName evidence="4">AAA family ATPase</fullName>
    </submittedName>
</protein>
<comment type="caution">
    <text evidence="4">The sequence shown here is derived from an EMBL/GenBank/DDBJ whole genome shotgun (WGS) entry which is preliminary data.</text>
</comment>
<dbReference type="SUPFAM" id="SSF52540">
    <property type="entry name" value="P-loop containing nucleoside triphosphate hydrolases"/>
    <property type="match status" value="1"/>
</dbReference>
<reference evidence="4 5" key="1">
    <citation type="submission" date="2024-04" db="EMBL/GenBank/DDBJ databases">
        <title>Novel species of the genus Ideonella isolated from streams.</title>
        <authorList>
            <person name="Lu H."/>
        </authorList>
    </citation>
    <scope>NUCLEOTIDE SEQUENCE [LARGE SCALE GENOMIC DNA]</scope>
    <source>
        <strain evidence="4 5">DXS22W</strain>
    </source>
</reference>
<dbReference type="Proteomes" id="UP001365405">
    <property type="component" value="Unassembled WGS sequence"/>
</dbReference>
<gene>
    <name evidence="4" type="ORF">AACH10_17140</name>
</gene>
<dbReference type="Pfam" id="PF13191">
    <property type="entry name" value="AAA_16"/>
    <property type="match status" value="1"/>
</dbReference>
<dbReference type="CDD" id="cd07302">
    <property type="entry name" value="CHD"/>
    <property type="match status" value="1"/>
</dbReference>
<evidence type="ECO:0000259" key="3">
    <source>
        <dbReference type="PROSITE" id="PS50125"/>
    </source>
</evidence>
<dbReference type="InterPro" id="IPR011990">
    <property type="entry name" value="TPR-like_helical_dom_sf"/>
</dbReference>
<dbReference type="RefSeq" id="WP_341411672.1">
    <property type="nucleotide sequence ID" value="NZ_JBBUTH010000008.1"/>
</dbReference>
<dbReference type="PANTHER" id="PTHR16305:SF28">
    <property type="entry name" value="GUANYLATE CYCLASE DOMAIN-CONTAINING PROTEIN"/>
    <property type="match status" value="1"/>
</dbReference>
<keyword evidence="1" id="KW-0547">Nucleotide-binding</keyword>
<evidence type="ECO:0000256" key="1">
    <source>
        <dbReference type="ARBA" id="ARBA00022741"/>
    </source>
</evidence>
<dbReference type="SUPFAM" id="SSF48452">
    <property type="entry name" value="TPR-like"/>
    <property type="match status" value="1"/>
</dbReference>
<dbReference type="InterPro" id="IPR027417">
    <property type="entry name" value="P-loop_NTPase"/>
</dbReference>
<proteinExistence type="predicted"/>
<dbReference type="SUPFAM" id="SSF55073">
    <property type="entry name" value="Nucleotide cyclase"/>
    <property type="match status" value="1"/>
</dbReference>
<dbReference type="InterPro" id="IPR001054">
    <property type="entry name" value="A/G_cyclase"/>
</dbReference>
<keyword evidence="2" id="KW-0067">ATP-binding</keyword>
<dbReference type="InterPro" id="IPR041664">
    <property type="entry name" value="AAA_16"/>
</dbReference>
<name>A0ABU9CLC1_9BURK</name>
<dbReference type="PROSITE" id="PS50125">
    <property type="entry name" value="GUANYLATE_CYCLASE_2"/>
    <property type="match status" value="1"/>
</dbReference>